<comment type="caution">
    <text evidence="2">The sequence shown here is derived from an EMBL/GenBank/DDBJ whole genome shotgun (WGS) entry which is preliminary data.</text>
</comment>
<feature type="transmembrane region" description="Helical" evidence="1">
    <location>
        <begin position="144"/>
        <end position="168"/>
    </location>
</feature>
<evidence type="ECO:0000256" key="1">
    <source>
        <dbReference type="SAM" id="Phobius"/>
    </source>
</evidence>
<gene>
    <name evidence="2" type="ORF">WR25_16919</name>
</gene>
<evidence type="ECO:0000313" key="3">
    <source>
        <dbReference type="Proteomes" id="UP000218231"/>
    </source>
</evidence>
<feature type="transmembrane region" description="Helical" evidence="1">
    <location>
        <begin position="39"/>
        <end position="60"/>
    </location>
</feature>
<keyword evidence="1" id="KW-0472">Membrane</keyword>
<dbReference type="AlphaFoldDB" id="A0A2A2LKF4"/>
<protein>
    <submittedName>
        <fullName evidence="2">Uncharacterized protein</fullName>
    </submittedName>
</protein>
<name>A0A2A2LKF4_9BILA</name>
<keyword evidence="1" id="KW-1133">Transmembrane helix</keyword>
<reference evidence="2 3" key="1">
    <citation type="journal article" date="2017" name="Curr. Biol.">
        <title>Genome architecture and evolution of a unichromosomal asexual nematode.</title>
        <authorList>
            <person name="Fradin H."/>
            <person name="Zegar C."/>
            <person name="Gutwein M."/>
            <person name="Lucas J."/>
            <person name="Kovtun M."/>
            <person name="Corcoran D."/>
            <person name="Baugh L.R."/>
            <person name="Kiontke K."/>
            <person name="Gunsalus K."/>
            <person name="Fitch D.H."/>
            <person name="Piano F."/>
        </authorList>
    </citation>
    <scope>NUCLEOTIDE SEQUENCE [LARGE SCALE GENOMIC DNA]</scope>
    <source>
        <strain evidence="2">PF1309</strain>
    </source>
</reference>
<keyword evidence="3" id="KW-1185">Reference proteome</keyword>
<organism evidence="2 3">
    <name type="scientific">Diploscapter pachys</name>
    <dbReference type="NCBI Taxonomy" id="2018661"/>
    <lineage>
        <taxon>Eukaryota</taxon>
        <taxon>Metazoa</taxon>
        <taxon>Ecdysozoa</taxon>
        <taxon>Nematoda</taxon>
        <taxon>Chromadorea</taxon>
        <taxon>Rhabditida</taxon>
        <taxon>Rhabditina</taxon>
        <taxon>Rhabditomorpha</taxon>
        <taxon>Rhabditoidea</taxon>
        <taxon>Rhabditidae</taxon>
        <taxon>Diploscapter</taxon>
    </lineage>
</organism>
<evidence type="ECO:0000313" key="2">
    <source>
        <dbReference type="EMBL" id="PAV86507.1"/>
    </source>
</evidence>
<dbReference type="Proteomes" id="UP000218231">
    <property type="component" value="Unassembled WGS sequence"/>
</dbReference>
<feature type="transmembrane region" description="Helical" evidence="1">
    <location>
        <begin position="100"/>
        <end position="124"/>
    </location>
</feature>
<accession>A0A2A2LKF4</accession>
<proteinExistence type="predicted"/>
<dbReference type="EMBL" id="LIAE01006661">
    <property type="protein sequence ID" value="PAV86507.1"/>
    <property type="molecule type" value="Genomic_DNA"/>
</dbReference>
<feature type="transmembrane region" description="Helical" evidence="1">
    <location>
        <begin position="7"/>
        <end position="27"/>
    </location>
</feature>
<keyword evidence="1" id="KW-0812">Transmembrane</keyword>
<sequence>MAVISVEIAGVFVMIAALSIFYNFLRIVYPENWDNYWSLLRYLSFCALCFLLITVAFVLIRNSHDVKNEDVIAEIVECAPSLREPIDYYAVYFVPLRYPAVYYVIGAFCASSLASMMVIAYMIINVMTTIMLMKVYDLSKIPLLSLWAILPSQSTAILICLLHIHVIAPYKRAMKDLFRLNFNKIKSSIVIIQDAFPVSRTFV</sequence>